<accession>A0A075G386</accession>
<feature type="transmembrane region" description="Helical" evidence="5">
    <location>
        <begin position="52"/>
        <end position="73"/>
    </location>
</feature>
<dbReference type="GO" id="GO:0042500">
    <property type="term" value="F:aspartic endopeptidase activity, intramembrane cleaving"/>
    <property type="evidence" value="ECO:0007669"/>
    <property type="project" value="InterPro"/>
</dbReference>
<comment type="subcellular location">
    <subcellularLocation>
        <location evidence="1">Endomembrane system</location>
        <topology evidence="1">Multi-pass membrane protein</topology>
    </subcellularLocation>
</comment>
<feature type="transmembrane region" description="Helical" evidence="5">
    <location>
        <begin position="642"/>
        <end position="664"/>
    </location>
</feature>
<dbReference type="GO" id="GO:0016020">
    <property type="term" value="C:membrane"/>
    <property type="evidence" value="ECO:0007669"/>
    <property type="project" value="InterPro"/>
</dbReference>
<evidence type="ECO:0000256" key="1">
    <source>
        <dbReference type="ARBA" id="ARBA00004127"/>
    </source>
</evidence>
<keyword evidence="3 5" id="KW-1133">Transmembrane helix</keyword>
<dbReference type="GO" id="GO:0012505">
    <property type="term" value="C:endomembrane system"/>
    <property type="evidence" value="ECO:0007669"/>
    <property type="project" value="UniProtKB-SubCell"/>
</dbReference>
<protein>
    <submittedName>
        <fullName evidence="6">Uncharacterized protein</fullName>
    </submittedName>
</protein>
<dbReference type="EMBL" id="KF900537">
    <property type="protein sequence ID" value="AIE98515.1"/>
    <property type="molecule type" value="Genomic_DNA"/>
</dbReference>
<feature type="transmembrane region" description="Helical" evidence="5">
    <location>
        <begin position="670"/>
        <end position="694"/>
    </location>
</feature>
<dbReference type="InterPro" id="IPR010545">
    <property type="entry name" value="SPP"/>
</dbReference>
<feature type="transmembrane region" description="Helical" evidence="5">
    <location>
        <begin position="12"/>
        <end position="32"/>
    </location>
</feature>
<keyword evidence="2 5" id="KW-0812">Transmembrane</keyword>
<reference evidence="6" key="1">
    <citation type="journal article" date="2014" name="Genome Biol. Evol.">
        <title>Pangenome evidence for extensive interdomain horizontal transfer affecting lineage core and shell genes in uncultured planktonic thaumarchaeota and euryarchaeota.</title>
        <authorList>
            <person name="Deschamps P."/>
            <person name="Zivanovic Y."/>
            <person name="Moreira D."/>
            <person name="Rodriguez-Valera F."/>
            <person name="Lopez-Garcia P."/>
        </authorList>
    </citation>
    <scope>NUCLEOTIDE SEQUENCE</scope>
</reference>
<dbReference type="Pfam" id="PF06550">
    <property type="entry name" value="SPP"/>
    <property type="match status" value="1"/>
</dbReference>
<keyword evidence="4 5" id="KW-0472">Membrane</keyword>
<dbReference type="InterPro" id="IPR006639">
    <property type="entry name" value="Preselin/SPP"/>
</dbReference>
<feature type="transmembrane region" description="Helical" evidence="5">
    <location>
        <begin position="503"/>
        <end position="522"/>
    </location>
</feature>
<feature type="transmembrane region" description="Helical" evidence="5">
    <location>
        <begin position="715"/>
        <end position="737"/>
    </location>
</feature>
<feature type="transmembrane region" description="Helical" evidence="5">
    <location>
        <begin position="473"/>
        <end position="496"/>
    </location>
</feature>
<dbReference type="AlphaFoldDB" id="A0A075G386"/>
<name>A0A075G386_9EURY</name>
<evidence type="ECO:0000313" key="6">
    <source>
        <dbReference type="EMBL" id="AIE98515.1"/>
    </source>
</evidence>
<feature type="transmembrane region" description="Helical" evidence="5">
    <location>
        <begin position="528"/>
        <end position="545"/>
    </location>
</feature>
<evidence type="ECO:0000256" key="3">
    <source>
        <dbReference type="ARBA" id="ARBA00022989"/>
    </source>
</evidence>
<sequence length="738" mass="80643">MELVMRALASQWQSMASMALMFTVTILISIWIQPYHDRPESRAFGDAGTTKAGWLAIEFLAILVFTALILWLAKKKLDWIIKWGVLFILWIALSFTLVPIASYMMDAEEQPFAFRDEPGSGEMLWVSDEANSFIVDNGTHLLMFSDVGGLETGTDGWAGATPVWEHEIPNEVNESRTRRIVPGPDVFTYCDESKWMRLDANDGSLIANGTDPCEISFSSAEHDWMVFSQNVLYMDNPFQDYQANHNKIWMMPDNFDGHEFLLGRTLTDNSMLLVAKRWAGVIELEDEQHQQEFGDANVTVLWEFSPESGDHFTAATFGHSPWSGVNWFDSEDTDRLLIISSDSGQLNGFTWNGSEMSSEEHMAFNERGAFDGPIRGLMVADDWHDGQPNLWVVDGDRMRMFSGSRMVEELTVNAPAGEGAVGLSLHTVPNEAWAEVGYEDGVVIFVENEGWHSGVTYTPATEPAYIFVDESGYLIGFLNWSWIVAIVLSVVLMVLLTLYPEWYVVNTVGILTGAGVITILGVSFVPTLILFFMVVAAVYDAYAVYRSKHMLDLADTMIGLKLPILLVAPQDKGYSFLDEEADVMSAADDGGSANIVQNITIQDSVVMGDVSAKAESAASGAWKAAADSAQPPPKPAKPSGDALFMGLGDVIFPGMLVISALTFLPDGAGWFGMSLALTTGLGALIGGLVGYFVLMTYVAMGRPQAGLPLLNGGSILGYLITGVILAGSGALSFGISFF</sequence>
<dbReference type="SMART" id="SM00730">
    <property type="entry name" value="PSN"/>
    <property type="match status" value="1"/>
</dbReference>
<evidence type="ECO:0000256" key="4">
    <source>
        <dbReference type="ARBA" id="ARBA00023136"/>
    </source>
</evidence>
<organism evidence="6">
    <name type="scientific">uncultured marine group II/III euryarchaeote KM3_05_H10</name>
    <dbReference type="NCBI Taxonomy" id="1457839"/>
    <lineage>
        <taxon>Archaea</taxon>
        <taxon>Methanobacteriati</taxon>
        <taxon>Methanobacteriota</taxon>
        <taxon>environmental samples</taxon>
    </lineage>
</organism>
<feature type="transmembrane region" description="Helical" evidence="5">
    <location>
        <begin position="85"/>
        <end position="105"/>
    </location>
</feature>
<dbReference type="NCBIfam" id="NF041679">
    <property type="entry name" value="IMP_arch_presen"/>
    <property type="match status" value="1"/>
</dbReference>
<evidence type="ECO:0000256" key="2">
    <source>
        <dbReference type="ARBA" id="ARBA00022692"/>
    </source>
</evidence>
<evidence type="ECO:0000256" key="5">
    <source>
        <dbReference type="SAM" id="Phobius"/>
    </source>
</evidence>
<proteinExistence type="predicted"/>